<dbReference type="Proteomes" id="UP000058925">
    <property type="component" value="Chromosome"/>
</dbReference>
<evidence type="ECO:0000313" key="1">
    <source>
        <dbReference type="EMBL" id="ALI34364.1"/>
    </source>
</evidence>
<reference evidence="2" key="1">
    <citation type="submission" date="2015-10" db="EMBL/GenBank/DDBJ databases">
        <title>Niche specialization of a soil ammonia-oxidizing archaeon, Candidatus Nitrosocosmicus oleophilus.</title>
        <authorList>
            <person name="Jung M.-Y."/>
            <person name="Rhee S.-K."/>
        </authorList>
    </citation>
    <scope>NUCLEOTIDE SEQUENCE [LARGE SCALE GENOMIC DNA]</scope>
    <source>
        <strain evidence="2">MY3</strain>
    </source>
</reference>
<dbReference type="AlphaFoldDB" id="A0A654LSL6"/>
<name>A0A654LSL6_9ARCH</name>
<proteinExistence type="predicted"/>
<gene>
    <name evidence="1" type="ORF">NMY3_00150</name>
</gene>
<evidence type="ECO:0000313" key="2">
    <source>
        <dbReference type="Proteomes" id="UP000058925"/>
    </source>
</evidence>
<dbReference type="RefSeq" id="WP_196817039.1">
    <property type="nucleotide sequence ID" value="NZ_CP012850.1"/>
</dbReference>
<dbReference type="OrthoDB" id="11314at2157"/>
<dbReference type="EMBL" id="CP012850">
    <property type="protein sequence ID" value="ALI34364.1"/>
    <property type="molecule type" value="Genomic_DNA"/>
</dbReference>
<organism evidence="1 2">
    <name type="scientific">Candidatus Nitrosocosmicus oleophilus</name>
    <dbReference type="NCBI Taxonomy" id="1353260"/>
    <lineage>
        <taxon>Archaea</taxon>
        <taxon>Nitrososphaerota</taxon>
        <taxon>Nitrososphaeria</taxon>
        <taxon>Nitrososphaerales</taxon>
        <taxon>Nitrososphaeraceae</taxon>
        <taxon>Candidatus Nitrosocosmicus</taxon>
    </lineage>
</organism>
<dbReference type="KEGG" id="taa:NMY3_00150"/>
<keyword evidence="2" id="KW-1185">Reference proteome</keyword>
<dbReference type="GeneID" id="60420361"/>
<accession>A0A654LSL6</accession>
<protein>
    <submittedName>
        <fullName evidence="1">Uncharacterized protein</fullName>
    </submittedName>
</protein>
<sequence>MNIKINRFLFSQTTIDSGSLTPHSTLVCKFTDPGEYQGIIMKGSGIVSRFKLNVLDERPSSRLSSLSTINSKETSQLTDVNKQVSDTSNQINIDLSNIMSTYTLRKGDYAVFYVSTGAGGYSIEIYRFEKGSQIKTFDSKELKDGVIFSAMVIRPGTYLITNTLNGAKAELVINYPELGKMKKILIPINIESNTKEIVPNKINIDPSQGLIFRINTLSRIRIELTKPEDRPLKLHREQFIIRTKGDEKFLKRFRMIPRK</sequence>